<keyword evidence="4 7" id="KW-0732">Signal</keyword>
<feature type="signal peptide" evidence="7">
    <location>
        <begin position="1"/>
        <end position="23"/>
    </location>
</feature>
<sequence>MMLFQCRLAALFTLVILVNLIYGDQVRDKKTNDNTAYTLKRLTRHVPSCNEQKYRTIDGTCNNPYNPLWGRSLTPYARFLPPDYADGKGAPRCRKDGSGLPNPRYVSISLAHDIPLESEHLSHMFMMWGQFMNHEITNKPEAKIKGGRGDEMKCCDRNGAWGHPDCYPIMLAPQDPYYGQQSVSCMEFTRSNSYRGSDFPVDYREQYNNNTHFIDGSNVYGSFDEDAFKLREHRGGRLQVTPYRHSKDLLPQGGKSCGREKCFAAGDFRANMFPALTSLHTLWVREHNRIANELSKMHSYWDDETIYQEARKIVGAEIQHITYNEYLPLVLGPENSKTWGLSLKRDGFYDGYDPHINPAIDNGFAAAAYRFGHSLVQWGFKRFTPDHVELVPSPALSTEFDNTSCIYRNEIDLLFLGLINQPARARDEYFTDQLTNHLFENRGIGHAQDLYALNIHRGRDNGIPSYNEWRSYCGLKKARDFSDLRGEIPDEVIHGLSKVYGSVDDVDLYPAGVSEYAIYNGIVGPTFACIIAQQFRNLKKGDKFWYENGHHKGAFTLDQLESIRRVTLARIICDNTDIIETIQPYTLKTPSESYFLRTKLNMHSVMLLKTIFIALCIVSQTEAINIRKILSEMVSDTVVFFNKFVHTRPNPHRDSDVYARIEPDPVPSCAKFPFRTMDGWCNNIENPNWGQALKPYARLLLPDYADGVDAPRVASDGGPLPGARLVSLKVARNLSVEHPAFSAMLIMWGQIINHDVTSKLDTPDVFDDCECNQDEDERHPDCLPIPVPPNDPFHGPAGRRCIIFVRSIPWMGSDIVFPFREQFNNNTSFIDASIVYASTEEEALKLRSFVGGELLTSRYKGRVLLPLANENLDVCEQGCFVGGDSRVNMIPTLTAIHIVLLREHNRICRVLSDMNPHWDDERLYQETRKIIIAQFQHVSYKEYLPLVIGQRAVKKYRVTLERHGYYEGYDPHINSAVFNVFATTAYRFGHSLIMSVFRKSDSYHMNLPTQPLSREFFFSPLMAEPGPGAVLLGSCNQRHQAMDRYFTEQVTNFLFDKPQMREGTRDLFAINVHRSRENGIPSYTAWRECCNLYVPKTFADLEGIMHPAVIHEFSRLYRDVDDIDLFAAGVAEFHDKDALVGPTFACLIGKQFGVLRNGDRFWYENGGQPGSFTPAQLQAIRKTTIARLFCDNDEDILTIQSQVLKVPEDSSQRIPCEFLDELDLSPWKEDYKK</sequence>
<protein>
    <recommendedName>
        <fullName evidence="10">Peroxidase</fullName>
    </recommendedName>
</protein>
<dbReference type="PhylomeDB" id="T1J5V9"/>
<dbReference type="GO" id="GO:0020037">
    <property type="term" value="F:heme binding"/>
    <property type="evidence" value="ECO:0007669"/>
    <property type="project" value="InterPro"/>
</dbReference>
<evidence type="ECO:0000256" key="4">
    <source>
        <dbReference type="ARBA" id="ARBA00022729"/>
    </source>
</evidence>
<dbReference type="CDD" id="cd09823">
    <property type="entry name" value="peroxinectin_like"/>
    <property type="match status" value="2"/>
</dbReference>
<dbReference type="eggNOG" id="KOG2408">
    <property type="taxonomic scope" value="Eukaryota"/>
</dbReference>
<keyword evidence="3" id="KW-0575">Peroxidase</keyword>
<evidence type="ECO:0000256" key="1">
    <source>
        <dbReference type="ARBA" id="ARBA00004613"/>
    </source>
</evidence>
<dbReference type="Proteomes" id="UP000014500">
    <property type="component" value="Unassembled WGS sequence"/>
</dbReference>
<name>T1J5V9_STRMM</name>
<comment type="subcellular location">
    <subcellularLocation>
        <location evidence="1">Secreted</location>
    </subcellularLocation>
</comment>
<dbReference type="GO" id="GO:0005576">
    <property type="term" value="C:extracellular region"/>
    <property type="evidence" value="ECO:0007669"/>
    <property type="project" value="UniProtKB-SubCell"/>
</dbReference>
<dbReference type="InterPro" id="IPR010255">
    <property type="entry name" value="Haem_peroxidase_sf"/>
</dbReference>
<dbReference type="STRING" id="126957.T1J5V9"/>
<feature type="binding site" description="axial binding residue" evidence="6">
    <location>
        <position position="373"/>
    </location>
    <ligand>
        <name>heme b</name>
        <dbReference type="ChEBI" id="CHEBI:60344"/>
    </ligand>
    <ligandPart>
        <name>Fe</name>
        <dbReference type="ChEBI" id="CHEBI:18248"/>
    </ligandPart>
</feature>
<keyword evidence="6" id="KW-0408">Iron</keyword>
<reference evidence="8" key="2">
    <citation type="submission" date="2015-02" db="UniProtKB">
        <authorList>
            <consortium name="EnsemblMetazoa"/>
        </authorList>
    </citation>
    <scope>IDENTIFICATION</scope>
</reference>
<dbReference type="GO" id="GO:0046872">
    <property type="term" value="F:metal ion binding"/>
    <property type="evidence" value="ECO:0007669"/>
    <property type="project" value="UniProtKB-KW"/>
</dbReference>
<evidence type="ECO:0008006" key="10">
    <source>
        <dbReference type="Google" id="ProtNLM"/>
    </source>
</evidence>
<dbReference type="PANTHER" id="PTHR11475:SF4">
    <property type="entry name" value="CHORION PEROXIDASE"/>
    <property type="match status" value="1"/>
</dbReference>
<reference evidence="9" key="1">
    <citation type="submission" date="2011-05" db="EMBL/GenBank/DDBJ databases">
        <authorList>
            <person name="Richards S.R."/>
            <person name="Qu J."/>
            <person name="Jiang H."/>
            <person name="Jhangiani S.N."/>
            <person name="Agravi P."/>
            <person name="Goodspeed R."/>
            <person name="Gross S."/>
            <person name="Mandapat C."/>
            <person name="Jackson L."/>
            <person name="Mathew T."/>
            <person name="Pu L."/>
            <person name="Thornton R."/>
            <person name="Saada N."/>
            <person name="Wilczek-Boney K.B."/>
            <person name="Lee S."/>
            <person name="Kovar C."/>
            <person name="Wu Y."/>
            <person name="Scherer S.E."/>
            <person name="Worley K.C."/>
            <person name="Muzny D.M."/>
            <person name="Gibbs R."/>
        </authorList>
    </citation>
    <scope>NUCLEOTIDE SEQUENCE</scope>
    <source>
        <strain evidence="9">Brora</strain>
    </source>
</reference>
<dbReference type="EnsemblMetazoa" id="SMAR009017-RA">
    <property type="protein sequence ID" value="SMAR009017-PA"/>
    <property type="gene ID" value="SMAR009017"/>
</dbReference>
<dbReference type="Gene3D" id="1.10.640.10">
    <property type="entry name" value="Haem peroxidase domain superfamily, animal type"/>
    <property type="match status" value="2"/>
</dbReference>
<evidence type="ECO:0000256" key="5">
    <source>
        <dbReference type="ARBA" id="ARBA00023180"/>
    </source>
</evidence>
<dbReference type="InterPro" id="IPR019791">
    <property type="entry name" value="Haem_peroxidase_animal"/>
</dbReference>
<keyword evidence="6" id="KW-0349">Heme</keyword>
<dbReference type="FunFam" id="1.10.640.10:FF:000003">
    <property type="entry name" value="chorion peroxidase"/>
    <property type="match status" value="2"/>
</dbReference>
<feature type="chain" id="PRO_5004590336" description="Peroxidase" evidence="7">
    <location>
        <begin position="24"/>
        <end position="1233"/>
    </location>
</feature>
<dbReference type="PANTHER" id="PTHR11475">
    <property type="entry name" value="OXIDASE/PEROXIDASE"/>
    <property type="match status" value="1"/>
</dbReference>
<evidence type="ECO:0000256" key="7">
    <source>
        <dbReference type="SAM" id="SignalP"/>
    </source>
</evidence>
<dbReference type="Pfam" id="PF03098">
    <property type="entry name" value="An_peroxidase"/>
    <property type="match status" value="2"/>
</dbReference>
<dbReference type="GO" id="GO:0004601">
    <property type="term" value="F:peroxidase activity"/>
    <property type="evidence" value="ECO:0007669"/>
    <property type="project" value="UniProtKB-KW"/>
</dbReference>
<keyword evidence="3" id="KW-0560">Oxidoreductase</keyword>
<keyword evidence="5" id="KW-0325">Glycoprotein</keyword>
<dbReference type="GO" id="GO:0006979">
    <property type="term" value="P:response to oxidative stress"/>
    <property type="evidence" value="ECO:0007669"/>
    <property type="project" value="InterPro"/>
</dbReference>
<keyword evidence="9" id="KW-1185">Reference proteome</keyword>
<keyword evidence="6" id="KW-0479">Metal-binding</keyword>
<dbReference type="HOGENOM" id="CLU_005243_0_0_1"/>
<evidence type="ECO:0000256" key="2">
    <source>
        <dbReference type="ARBA" id="ARBA00022525"/>
    </source>
</evidence>
<dbReference type="OMA" id="PVNSCER"/>
<dbReference type="InterPro" id="IPR037120">
    <property type="entry name" value="Haem_peroxidase_sf_animal"/>
</dbReference>
<evidence type="ECO:0000256" key="3">
    <source>
        <dbReference type="ARBA" id="ARBA00022559"/>
    </source>
</evidence>
<dbReference type="AlphaFoldDB" id="T1J5V9"/>
<organism evidence="8 9">
    <name type="scientific">Strigamia maritima</name>
    <name type="common">European centipede</name>
    <name type="synonym">Geophilus maritimus</name>
    <dbReference type="NCBI Taxonomy" id="126957"/>
    <lineage>
        <taxon>Eukaryota</taxon>
        <taxon>Metazoa</taxon>
        <taxon>Ecdysozoa</taxon>
        <taxon>Arthropoda</taxon>
        <taxon>Myriapoda</taxon>
        <taxon>Chilopoda</taxon>
        <taxon>Pleurostigmophora</taxon>
        <taxon>Geophilomorpha</taxon>
        <taxon>Linotaeniidae</taxon>
        <taxon>Strigamia</taxon>
    </lineage>
</organism>
<keyword evidence="2" id="KW-0964">Secreted</keyword>
<evidence type="ECO:0000313" key="9">
    <source>
        <dbReference type="Proteomes" id="UP000014500"/>
    </source>
</evidence>
<dbReference type="PRINTS" id="PR00457">
    <property type="entry name" value="ANPEROXIDASE"/>
</dbReference>
<dbReference type="EMBL" id="JH431868">
    <property type="status" value="NOT_ANNOTATED_CDS"/>
    <property type="molecule type" value="Genomic_DNA"/>
</dbReference>
<accession>T1J5V9</accession>
<evidence type="ECO:0000256" key="6">
    <source>
        <dbReference type="PIRSR" id="PIRSR619791-2"/>
    </source>
</evidence>
<dbReference type="SUPFAM" id="SSF48113">
    <property type="entry name" value="Heme-dependent peroxidases"/>
    <property type="match status" value="2"/>
</dbReference>
<proteinExistence type="predicted"/>
<dbReference type="PROSITE" id="PS50292">
    <property type="entry name" value="PEROXIDASE_3"/>
    <property type="match status" value="2"/>
</dbReference>
<evidence type="ECO:0000313" key="8">
    <source>
        <dbReference type="EnsemblMetazoa" id="SMAR009017-PA"/>
    </source>
</evidence>